<evidence type="ECO:0000313" key="1">
    <source>
        <dbReference type="EMBL" id="JAD92313.1"/>
    </source>
</evidence>
<accession>A0A0A9E005</accession>
<reference evidence="1" key="1">
    <citation type="submission" date="2014-09" db="EMBL/GenBank/DDBJ databases">
        <authorList>
            <person name="Magalhaes I.L.F."/>
            <person name="Oliveira U."/>
            <person name="Santos F.R."/>
            <person name="Vidigal T.H.D.A."/>
            <person name="Brescovit A.D."/>
            <person name="Santos A.J."/>
        </authorList>
    </citation>
    <scope>NUCLEOTIDE SEQUENCE</scope>
    <source>
        <tissue evidence="1">Shoot tissue taken approximately 20 cm above the soil surface</tissue>
    </source>
</reference>
<organism evidence="1">
    <name type="scientific">Arundo donax</name>
    <name type="common">Giant reed</name>
    <name type="synonym">Donax arundinaceus</name>
    <dbReference type="NCBI Taxonomy" id="35708"/>
    <lineage>
        <taxon>Eukaryota</taxon>
        <taxon>Viridiplantae</taxon>
        <taxon>Streptophyta</taxon>
        <taxon>Embryophyta</taxon>
        <taxon>Tracheophyta</taxon>
        <taxon>Spermatophyta</taxon>
        <taxon>Magnoliopsida</taxon>
        <taxon>Liliopsida</taxon>
        <taxon>Poales</taxon>
        <taxon>Poaceae</taxon>
        <taxon>PACMAD clade</taxon>
        <taxon>Arundinoideae</taxon>
        <taxon>Arundineae</taxon>
        <taxon>Arundo</taxon>
    </lineage>
</organism>
<reference evidence="1" key="2">
    <citation type="journal article" date="2015" name="Data Brief">
        <title>Shoot transcriptome of the giant reed, Arundo donax.</title>
        <authorList>
            <person name="Barrero R.A."/>
            <person name="Guerrero F.D."/>
            <person name="Moolhuijzen P."/>
            <person name="Goolsby J.A."/>
            <person name="Tidwell J."/>
            <person name="Bellgard S.E."/>
            <person name="Bellgard M.I."/>
        </authorList>
    </citation>
    <scope>NUCLEOTIDE SEQUENCE</scope>
    <source>
        <tissue evidence="1">Shoot tissue taken approximately 20 cm above the soil surface</tissue>
    </source>
</reference>
<proteinExistence type="predicted"/>
<sequence length="56" mass="6501">MMSVSVCCIVRSPCLESTIEKLAEIALHFHRSDDCSCFVREIVTDFVWFSLSMWKI</sequence>
<protein>
    <submittedName>
        <fullName evidence="1">Uncharacterized protein</fullName>
    </submittedName>
</protein>
<dbReference type="AlphaFoldDB" id="A0A0A9E005"/>
<name>A0A0A9E005_ARUDO</name>
<dbReference type="EMBL" id="GBRH01205582">
    <property type="protein sequence ID" value="JAD92313.1"/>
    <property type="molecule type" value="Transcribed_RNA"/>
</dbReference>